<dbReference type="AlphaFoldDB" id="A0A401JC71"/>
<gene>
    <name evidence="1" type="ORF">SFMTTN_1069</name>
</gene>
<dbReference type="Proteomes" id="UP000286806">
    <property type="component" value="Unassembled WGS sequence"/>
</dbReference>
<evidence type="ECO:0000313" key="2">
    <source>
        <dbReference type="Proteomes" id="UP000286806"/>
    </source>
</evidence>
<sequence>MIKAFRHKGLDAFFRTGSKAGIQPRHAGKLRVLLTTLDSAKRPDDMNRQAGSCTP</sequence>
<name>A0A401JC71_9PROT</name>
<keyword evidence="2" id="KW-1185">Reference proteome</keyword>
<evidence type="ECO:0000313" key="1">
    <source>
        <dbReference type="EMBL" id="GBL45262.1"/>
    </source>
</evidence>
<proteinExistence type="predicted"/>
<dbReference type="InterPro" id="IPR007711">
    <property type="entry name" value="HigB-1"/>
</dbReference>
<reference evidence="1 2" key="1">
    <citation type="journal article" date="2019" name="Front. Microbiol.">
        <title>Genomes of Neutrophilic Sulfur-Oxidizing Chemolithoautotrophs Representing 9 Proteobacterial Species From 8 Genera.</title>
        <authorList>
            <person name="Watanabe T."/>
            <person name="Kojima H."/>
            <person name="Umezawa K."/>
            <person name="Hori C."/>
            <person name="Takasuka T.E."/>
            <person name="Kato Y."/>
            <person name="Fukui M."/>
        </authorList>
    </citation>
    <scope>NUCLEOTIDE SEQUENCE [LARGE SCALE GENOMIC DNA]</scope>
    <source>
        <strain evidence="1 2">TTN</strain>
    </source>
</reference>
<dbReference type="EMBL" id="BGOW01000008">
    <property type="protein sequence ID" value="GBL45262.1"/>
    <property type="molecule type" value="Genomic_DNA"/>
</dbReference>
<dbReference type="Pfam" id="PF05015">
    <property type="entry name" value="HigB-like_toxin"/>
    <property type="match status" value="1"/>
</dbReference>
<comment type="caution">
    <text evidence="1">The sequence shown here is derived from an EMBL/GenBank/DDBJ whole genome shotgun (WGS) entry which is preliminary data.</text>
</comment>
<accession>A0A401JC71</accession>
<organism evidence="1 2">
    <name type="scientific">Sulfuriferula multivorans</name>
    <dbReference type="NCBI Taxonomy" id="1559896"/>
    <lineage>
        <taxon>Bacteria</taxon>
        <taxon>Pseudomonadati</taxon>
        <taxon>Pseudomonadota</taxon>
        <taxon>Betaproteobacteria</taxon>
        <taxon>Nitrosomonadales</taxon>
        <taxon>Sulfuricellaceae</taxon>
        <taxon>Sulfuriferula</taxon>
    </lineage>
</organism>
<dbReference type="Gene3D" id="3.30.2310.20">
    <property type="entry name" value="RelE-like"/>
    <property type="match status" value="1"/>
</dbReference>
<evidence type="ECO:0008006" key="3">
    <source>
        <dbReference type="Google" id="ProtNLM"/>
    </source>
</evidence>
<dbReference type="InterPro" id="IPR035093">
    <property type="entry name" value="RelE/ParE_toxin_dom_sf"/>
</dbReference>
<protein>
    <recommendedName>
        <fullName evidence="3">HigB toxin protein</fullName>
    </recommendedName>
</protein>